<organism evidence="8 9">
    <name type="scientific">Kluyveromyces lactis (strain ATCC 8585 / CBS 2359 / DSM 70799 / NBRC 1267 / NRRL Y-1140 / WM37)</name>
    <name type="common">Yeast</name>
    <name type="synonym">Candida sphaerica</name>
    <dbReference type="NCBI Taxonomy" id="284590"/>
    <lineage>
        <taxon>Eukaryota</taxon>
        <taxon>Fungi</taxon>
        <taxon>Dikarya</taxon>
        <taxon>Ascomycota</taxon>
        <taxon>Saccharomycotina</taxon>
        <taxon>Saccharomycetes</taxon>
        <taxon>Saccharomycetales</taxon>
        <taxon>Saccharomycetaceae</taxon>
        <taxon>Kluyveromyces</taxon>
    </lineage>
</organism>
<accession>B5FV83</accession>
<feature type="transmembrane region" description="Helical" evidence="6">
    <location>
        <begin position="501"/>
        <end position="519"/>
    </location>
</feature>
<dbReference type="AlphaFoldDB" id="B5FV83"/>
<feature type="transmembrane region" description="Helical" evidence="6">
    <location>
        <begin position="210"/>
        <end position="233"/>
    </location>
</feature>
<reference evidence="8 9" key="1">
    <citation type="journal article" date="2004" name="Nature">
        <title>Genome evolution in yeasts.</title>
        <authorList>
            <consortium name="Genolevures"/>
            <person name="Dujon B."/>
            <person name="Sherman D."/>
            <person name="Fischer G."/>
            <person name="Durrens P."/>
            <person name="Casaregola S."/>
            <person name="Lafontaine I."/>
            <person name="de Montigny J."/>
            <person name="Marck C."/>
            <person name="Neuveglise C."/>
            <person name="Talla E."/>
            <person name="Goffard N."/>
            <person name="Frangeul L."/>
            <person name="Aigle M."/>
            <person name="Anthouard V."/>
            <person name="Babour A."/>
            <person name="Barbe V."/>
            <person name="Barnay S."/>
            <person name="Blanchin S."/>
            <person name="Beckerich J.M."/>
            <person name="Beyne E."/>
            <person name="Bleykasten C."/>
            <person name="Boisrame A."/>
            <person name="Boyer J."/>
            <person name="Cattolico L."/>
            <person name="Confanioleri F."/>
            <person name="de Daruvar A."/>
            <person name="Despons L."/>
            <person name="Fabre E."/>
            <person name="Fairhead C."/>
            <person name="Ferry-Dumazet H."/>
            <person name="Groppi A."/>
            <person name="Hantraye F."/>
            <person name="Hennequin C."/>
            <person name="Jauniaux N."/>
            <person name="Joyet P."/>
            <person name="Kachouri R."/>
            <person name="Kerrest A."/>
            <person name="Koszul R."/>
            <person name="Lemaire M."/>
            <person name="Lesur I."/>
            <person name="Ma L."/>
            <person name="Muller H."/>
            <person name="Nicaud J.M."/>
            <person name="Nikolski M."/>
            <person name="Oztas S."/>
            <person name="Ozier-Kalogeropoulos O."/>
            <person name="Pellenz S."/>
            <person name="Potier S."/>
            <person name="Richard G.F."/>
            <person name="Straub M.L."/>
            <person name="Suleau A."/>
            <person name="Swennene D."/>
            <person name="Tekaia F."/>
            <person name="Wesolowski-Louvel M."/>
            <person name="Westhof E."/>
            <person name="Wirth B."/>
            <person name="Zeniou-Meyer M."/>
            <person name="Zivanovic I."/>
            <person name="Bolotin-Fukuhara M."/>
            <person name="Thierry A."/>
            <person name="Bouchier C."/>
            <person name="Caudron B."/>
            <person name="Scarpelli C."/>
            <person name="Gaillardin C."/>
            <person name="Weissenbach J."/>
            <person name="Wincker P."/>
            <person name="Souciet J.L."/>
        </authorList>
    </citation>
    <scope>NUCLEOTIDE SEQUENCE [LARGE SCALE GENOMIC DNA]</scope>
    <source>
        <strain evidence="9">ATCC 8585 / CBS 2359 / DSM 70799 / NBRC 1267 / NRRL Y-1140 / WM37</strain>
    </source>
</reference>
<dbReference type="eggNOG" id="KOG0254">
    <property type="taxonomic scope" value="Eukaryota"/>
</dbReference>
<evidence type="ECO:0000256" key="2">
    <source>
        <dbReference type="ARBA" id="ARBA00008335"/>
    </source>
</evidence>
<feature type="transmembrane region" description="Helical" evidence="6">
    <location>
        <begin position="564"/>
        <end position="584"/>
    </location>
</feature>
<evidence type="ECO:0000256" key="3">
    <source>
        <dbReference type="ARBA" id="ARBA00022692"/>
    </source>
</evidence>
<dbReference type="PROSITE" id="PS50850">
    <property type="entry name" value="MFS"/>
    <property type="match status" value="1"/>
</dbReference>
<dbReference type="GO" id="GO:0005886">
    <property type="term" value="C:plasma membrane"/>
    <property type="evidence" value="ECO:0007669"/>
    <property type="project" value="TreeGrafter"/>
</dbReference>
<dbReference type="Pfam" id="PF07690">
    <property type="entry name" value="MFS_1"/>
    <property type="match status" value="2"/>
</dbReference>
<keyword evidence="3 6" id="KW-0812">Transmembrane</keyword>
<evidence type="ECO:0000313" key="9">
    <source>
        <dbReference type="Proteomes" id="UP000000598"/>
    </source>
</evidence>
<evidence type="ECO:0000259" key="7">
    <source>
        <dbReference type="PROSITE" id="PS50850"/>
    </source>
</evidence>
<dbReference type="KEGG" id="kla:KLLA0_D19941g"/>
<dbReference type="Proteomes" id="UP000000598">
    <property type="component" value="Chromosome D"/>
</dbReference>
<feature type="transmembrane region" description="Helical" evidence="6">
    <location>
        <begin position="352"/>
        <end position="377"/>
    </location>
</feature>
<dbReference type="GO" id="GO:0022857">
    <property type="term" value="F:transmembrane transporter activity"/>
    <property type="evidence" value="ECO:0007669"/>
    <property type="project" value="InterPro"/>
</dbReference>
<protein>
    <submittedName>
        <fullName evidence="8">KLLA0D19941p</fullName>
    </submittedName>
</protein>
<keyword evidence="4 6" id="KW-1133">Transmembrane helix</keyword>
<dbReference type="Gene3D" id="1.20.1720.10">
    <property type="entry name" value="Multidrug resistance protein D"/>
    <property type="match status" value="1"/>
</dbReference>
<evidence type="ECO:0000313" key="8">
    <source>
        <dbReference type="EMBL" id="CAR64384.1"/>
    </source>
</evidence>
<dbReference type="InParanoid" id="B5FV83"/>
<dbReference type="GeneID" id="9487317"/>
<keyword evidence="5 6" id="KW-0472">Membrane</keyword>
<evidence type="ECO:0000256" key="5">
    <source>
        <dbReference type="ARBA" id="ARBA00023136"/>
    </source>
</evidence>
<keyword evidence="9" id="KW-1185">Reference proteome</keyword>
<dbReference type="HOGENOM" id="CLU_000960_22_1_1"/>
<feature type="transmembrane region" description="Helical" evidence="6">
    <location>
        <begin position="97"/>
        <end position="114"/>
    </location>
</feature>
<name>B5FV83_KLULA</name>
<dbReference type="SUPFAM" id="SSF103473">
    <property type="entry name" value="MFS general substrate transporter"/>
    <property type="match status" value="2"/>
</dbReference>
<feature type="transmembrane region" description="Helical" evidence="6">
    <location>
        <begin position="126"/>
        <end position="144"/>
    </location>
</feature>
<dbReference type="EMBL" id="CR382124">
    <property type="protein sequence ID" value="CAR64384.1"/>
    <property type="molecule type" value="Genomic_DNA"/>
</dbReference>
<sequence length="611" mass="65904">MDQKLQQEESLNNSMDGPMSKNAIMQVEVTADNASIDANTPDHNDNSNVRLMSGLRLYVCVAALVLATFIFALDVFIVNTIIDSVSASLGGYSKSGWLIAGYSLPNSLFSLIWGRTASLLGFQASMTLSIFIFEVGSIVSASATSMDNLIVGRVIAGVGGSGLQTLSLVIGSSIVEEKNRAMIVSIVMSAFAAASLIGPFVGGAFTTHVIWRWCFWINLPIGAVTALLFYFTYNPKRLSAASRFTSCFKSVKALSFEKLASWETYRCMGKNLLFRFDIVGFATGCAGVCLLLLGLTLGGEDDSWKSAIVICFLIVGFLLSVLSVVYDFYIFDKINPEPSNLSFRPMLVKGLLNNRFILLPNLVTCASAIAFSGYMLYSVQFFQLVMGSSAWNAGLHLIPLVIASIVSAIICGGIMKKTGQVKPLMISTVSILLIGGGVSTLLDNHSGNSMQIGVWILPGFGLGAALQCALISSQLQIDKESPNSEIELVEVTAFNSFTKSLGSSIGGVLCTAIFTSSLWSKINAVKLEGYYGKSTNEFVKYRLQHFDSRYSEASTIFSDSVTNVFWMALAFAAFAFVCSCLSSTNTVEIADKQKVHSDRDMSLISDSKLEA</sequence>
<comment type="subcellular location">
    <subcellularLocation>
        <location evidence="1">Membrane</location>
        <topology evidence="1">Multi-pass membrane protein</topology>
    </subcellularLocation>
</comment>
<dbReference type="InterPro" id="IPR020846">
    <property type="entry name" value="MFS_dom"/>
</dbReference>
<dbReference type="CDD" id="cd17502">
    <property type="entry name" value="MFS_Azr1_MDR_like"/>
    <property type="match status" value="1"/>
</dbReference>
<evidence type="ECO:0000256" key="4">
    <source>
        <dbReference type="ARBA" id="ARBA00022989"/>
    </source>
</evidence>
<comment type="similarity">
    <text evidence="2">Belongs to the major facilitator superfamily.</text>
</comment>
<feature type="transmembrane region" description="Helical" evidence="6">
    <location>
        <begin position="454"/>
        <end position="472"/>
    </location>
</feature>
<feature type="transmembrane region" description="Helical" evidence="6">
    <location>
        <begin position="424"/>
        <end position="442"/>
    </location>
</feature>
<dbReference type="PANTHER" id="PTHR23501:SF198">
    <property type="entry name" value="AZOLE RESISTANCE PROTEIN 1-RELATED"/>
    <property type="match status" value="1"/>
</dbReference>
<feature type="transmembrane region" description="Helical" evidence="6">
    <location>
        <begin position="272"/>
        <end position="295"/>
    </location>
</feature>
<dbReference type="PANTHER" id="PTHR23501">
    <property type="entry name" value="MAJOR FACILITATOR SUPERFAMILY"/>
    <property type="match status" value="1"/>
</dbReference>
<feature type="transmembrane region" description="Helical" evidence="6">
    <location>
        <begin position="57"/>
        <end position="77"/>
    </location>
</feature>
<gene>
    <name evidence="8" type="ORF">KLLA0_D19941g</name>
</gene>
<feature type="transmembrane region" description="Helical" evidence="6">
    <location>
        <begin position="307"/>
        <end position="331"/>
    </location>
</feature>
<dbReference type="RefSeq" id="XP_002999380.1">
    <property type="nucleotide sequence ID" value="XM_002999334.1"/>
</dbReference>
<proteinExistence type="inferred from homology"/>
<dbReference type="FunCoup" id="B5FV83">
    <property type="interactions" value="39"/>
</dbReference>
<feature type="domain" description="Major facilitator superfamily (MFS) profile" evidence="7">
    <location>
        <begin position="60"/>
        <end position="587"/>
    </location>
</feature>
<evidence type="ECO:0000256" key="6">
    <source>
        <dbReference type="SAM" id="Phobius"/>
    </source>
</evidence>
<dbReference type="InterPro" id="IPR011701">
    <property type="entry name" value="MFS"/>
</dbReference>
<dbReference type="PaxDb" id="284590-B5FV83"/>
<evidence type="ECO:0000256" key="1">
    <source>
        <dbReference type="ARBA" id="ARBA00004141"/>
    </source>
</evidence>
<feature type="transmembrane region" description="Helical" evidence="6">
    <location>
        <begin position="182"/>
        <end position="204"/>
    </location>
</feature>
<feature type="transmembrane region" description="Helical" evidence="6">
    <location>
        <begin position="150"/>
        <end position="170"/>
    </location>
</feature>
<dbReference type="Gene3D" id="1.20.1250.20">
    <property type="entry name" value="MFS general substrate transporter like domains"/>
    <property type="match status" value="1"/>
</dbReference>
<dbReference type="InterPro" id="IPR036259">
    <property type="entry name" value="MFS_trans_sf"/>
</dbReference>
<dbReference type="FunFam" id="1.20.1250.20:FF:000373">
    <property type="entry name" value="Vacuolar basic amino acid transporter"/>
    <property type="match status" value="1"/>
</dbReference>
<feature type="transmembrane region" description="Helical" evidence="6">
    <location>
        <begin position="397"/>
        <end position="415"/>
    </location>
</feature>